<dbReference type="EC" id="5.6.2.3" evidence="1"/>
<comment type="caution">
    <text evidence="3">The sequence shown here is derived from an EMBL/GenBank/DDBJ whole genome shotgun (WGS) entry which is preliminary data.</text>
</comment>
<keyword evidence="4" id="KW-1185">Reference proteome</keyword>
<comment type="cofactor">
    <cofactor evidence="1">
        <name>Mg(2+)</name>
        <dbReference type="ChEBI" id="CHEBI:18420"/>
    </cofactor>
</comment>
<protein>
    <recommendedName>
        <fullName evidence="1">ATP-dependent DNA helicase</fullName>
        <ecNumber evidence="1">5.6.2.3</ecNumber>
    </recommendedName>
</protein>
<keyword evidence="1" id="KW-0234">DNA repair</keyword>
<dbReference type="Proteomes" id="UP001359559">
    <property type="component" value="Unassembled WGS sequence"/>
</dbReference>
<evidence type="ECO:0000256" key="1">
    <source>
        <dbReference type="RuleBase" id="RU363044"/>
    </source>
</evidence>
<evidence type="ECO:0000259" key="2">
    <source>
        <dbReference type="Pfam" id="PF05970"/>
    </source>
</evidence>
<dbReference type="GO" id="GO:0043139">
    <property type="term" value="F:5'-3' DNA helicase activity"/>
    <property type="evidence" value="ECO:0007669"/>
    <property type="project" value="UniProtKB-EC"/>
</dbReference>
<dbReference type="SUPFAM" id="SSF52540">
    <property type="entry name" value="P-loop containing nucleoside triphosphate hydrolases"/>
    <property type="match status" value="1"/>
</dbReference>
<evidence type="ECO:0000313" key="3">
    <source>
        <dbReference type="EMBL" id="KAK7285295.1"/>
    </source>
</evidence>
<comment type="similarity">
    <text evidence="1">Belongs to the helicase family.</text>
</comment>
<evidence type="ECO:0000313" key="4">
    <source>
        <dbReference type="Proteomes" id="UP001359559"/>
    </source>
</evidence>
<dbReference type="GO" id="GO:0006310">
    <property type="term" value="P:DNA recombination"/>
    <property type="evidence" value="ECO:0007669"/>
    <property type="project" value="UniProtKB-KW"/>
</dbReference>
<sequence>MEATKGMPISEQQDVYNCIMKSVLSNYGGFYFLYEYDGTGKTFIWNTLSTALRSRGLVVLNMASNGINSLLLPGGRTTHSKFCIPLAAHEISTCNIKQGSLRAKLLIETSLIIWDEATMMNRFYFEALDHTLRNLMKIKSVENVDKPFGGKVVILGGDFRQILPVICGGNKQDIIDATINASHLWKDCKVLRLIKNMRLSTTNNVEEANEIKEYAYWILSIGNGHPEHNEFDESFIEIPPNLLTSNFDNSLM</sequence>
<dbReference type="PANTHER" id="PTHR10492">
    <property type="match status" value="1"/>
</dbReference>
<keyword evidence="1" id="KW-0547">Nucleotide-binding</keyword>
<gene>
    <name evidence="3" type="ORF">RJT34_20061</name>
</gene>
<feature type="domain" description="DNA helicase Pif1-like DEAD-box helicase" evidence="2">
    <location>
        <begin position="10"/>
        <end position="227"/>
    </location>
</feature>
<keyword evidence="1" id="KW-0347">Helicase</keyword>
<dbReference type="EMBL" id="JAYKXN010000005">
    <property type="protein sequence ID" value="KAK7285295.1"/>
    <property type="molecule type" value="Genomic_DNA"/>
</dbReference>
<keyword evidence="1" id="KW-0067">ATP-binding</keyword>
<organism evidence="3 4">
    <name type="scientific">Clitoria ternatea</name>
    <name type="common">Butterfly pea</name>
    <dbReference type="NCBI Taxonomy" id="43366"/>
    <lineage>
        <taxon>Eukaryota</taxon>
        <taxon>Viridiplantae</taxon>
        <taxon>Streptophyta</taxon>
        <taxon>Embryophyta</taxon>
        <taxon>Tracheophyta</taxon>
        <taxon>Spermatophyta</taxon>
        <taxon>Magnoliopsida</taxon>
        <taxon>eudicotyledons</taxon>
        <taxon>Gunneridae</taxon>
        <taxon>Pentapetalae</taxon>
        <taxon>rosids</taxon>
        <taxon>fabids</taxon>
        <taxon>Fabales</taxon>
        <taxon>Fabaceae</taxon>
        <taxon>Papilionoideae</taxon>
        <taxon>50 kb inversion clade</taxon>
        <taxon>NPAAA clade</taxon>
        <taxon>indigoferoid/millettioid clade</taxon>
        <taxon>Phaseoleae</taxon>
        <taxon>Clitoria</taxon>
    </lineage>
</organism>
<keyword evidence="1" id="KW-0378">Hydrolase</keyword>
<dbReference type="GO" id="GO:0016787">
    <property type="term" value="F:hydrolase activity"/>
    <property type="evidence" value="ECO:0007669"/>
    <property type="project" value="UniProtKB-KW"/>
</dbReference>
<keyword evidence="1" id="KW-0227">DNA damage</keyword>
<dbReference type="PANTHER" id="PTHR10492:SF74">
    <property type="entry name" value="ATP-DEPENDENT DNA HELICASE"/>
    <property type="match status" value="1"/>
</dbReference>
<dbReference type="AlphaFoldDB" id="A0AAN9IS66"/>
<dbReference type="Pfam" id="PF05970">
    <property type="entry name" value="PIF1"/>
    <property type="match status" value="1"/>
</dbReference>
<dbReference type="Gene3D" id="3.40.50.300">
    <property type="entry name" value="P-loop containing nucleotide triphosphate hydrolases"/>
    <property type="match status" value="1"/>
</dbReference>
<dbReference type="InterPro" id="IPR010285">
    <property type="entry name" value="DNA_helicase_pif1-like_DEAD"/>
</dbReference>
<dbReference type="InterPro" id="IPR027417">
    <property type="entry name" value="P-loop_NTPase"/>
</dbReference>
<keyword evidence="1" id="KW-0233">DNA recombination</keyword>
<dbReference type="GO" id="GO:0000723">
    <property type="term" value="P:telomere maintenance"/>
    <property type="evidence" value="ECO:0007669"/>
    <property type="project" value="InterPro"/>
</dbReference>
<accession>A0AAN9IS66</accession>
<comment type="catalytic activity">
    <reaction evidence="1">
        <text>ATP + H2O = ADP + phosphate + H(+)</text>
        <dbReference type="Rhea" id="RHEA:13065"/>
        <dbReference type="ChEBI" id="CHEBI:15377"/>
        <dbReference type="ChEBI" id="CHEBI:15378"/>
        <dbReference type="ChEBI" id="CHEBI:30616"/>
        <dbReference type="ChEBI" id="CHEBI:43474"/>
        <dbReference type="ChEBI" id="CHEBI:456216"/>
        <dbReference type="EC" id="5.6.2.3"/>
    </reaction>
</comment>
<dbReference type="GO" id="GO:0006281">
    <property type="term" value="P:DNA repair"/>
    <property type="evidence" value="ECO:0007669"/>
    <property type="project" value="UniProtKB-KW"/>
</dbReference>
<dbReference type="GO" id="GO:0005524">
    <property type="term" value="F:ATP binding"/>
    <property type="evidence" value="ECO:0007669"/>
    <property type="project" value="UniProtKB-KW"/>
</dbReference>
<proteinExistence type="inferred from homology"/>
<reference evidence="3 4" key="1">
    <citation type="submission" date="2024-01" db="EMBL/GenBank/DDBJ databases">
        <title>The genomes of 5 underutilized Papilionoideae crops provide insights into root nodulation and disease resistance.</title>
        <authorList>
            <person name="Yuan L."/>
        </authorList>
    </citation>
    <scope>NUCLEOTIDE SEQUENCE [LARGE SCALE GENOMIC DNA]</scope>
    <source>
        <strain evidence="3">LY-2023</strain>
        <tissue evidence="3">Leaf</tissue>
    </source>
</reference>
<name>A0AAN9IS66_CLITE</name>